<proteinExistence type="predicted"/>
<keyword evidence="9" id="KW-0812">Transmembrane</keyword>
<dbReference type="EMBL" id="JAGQDG010000010">
    <property type="protein sequence ID" value="MBQ0937807.1"/>
    <property type="molecule type" value="Genomic_DNA"/>
</dbReference>
<dbReference type="PROSITE" id="PS50110">
    <property type="entry name" value="RESPONSE_REGULATORY"/>
    <property type="match status" value="1"/>
</dbReference>
<evidence type="ECO:0000256" key="2">
    <source>
        <dbReference type="ARBA" id="ARBA00012438"/>
    </source>
</evidence>
<dbReference type="SUPFAM" id="SSF55874">
    <property type="entry name" value="ATPase domain of HSP90 chaperone/DNA topoisomerase II/histidine kinase"/>
    <property type="match status" value="1"/>
</dbReference>
<feature type="transmembrane region" description="Helical" evidence="9">
    <location>
        <begin position="157"/>
        <end position="177"/>
    </location>
</feature>
<comment type="caution">
    <text evidence="12">The sequence shown here is derived from an EMBL/GenBank/DDBJ whole genome shotgun (WGS) entry which is preliminary data.</text>
</comment>
<dbReference type="PANTHER" id="PTHR42878">
    <property type="entry name" value="TWO-COMPONENT HISTIDINE KINASE"/>
    <property type="match status" value="1"/>
</dbReference>
<dbReference type="PRINTS" id="PR00344">
    <property type="entry name" value="BCTRLSENSOR"/>
</dbReference>
<feature type="domain" description="Response regulatory" evidence="11">
    <location>
        <begin position="529"/>
        <end position="644"/>
    </location>
</feature>
<gene>
    <name evidence="12" type="ORF">KAK11_20965</name>
</gene>
<dbReference type="RefSeq" id="WP_210811528.1">
    <property type="nucleotide sequence ID" value="NZ_JAGQDG010000010.1"/>
</dbReference>
<evidence type="ECO:0000256" key="4">
    <source>
        <dbReference type="ARBA" id="ARBA00022741"/>
    </source>
</evidence>
<evidence type="ECO:0000256" key="9">
    <source>
        <dbReference type="SAM" id="Phobius"/>
    </source>
</evidence>
<dbReference type="InterPro" id="IPR005467">
    <property type="entry name" value="His_kinase_dom"/>
</dbReference>
<keyword evidence="7" id="KW-0902">Two-component regulatory system</keyword>
<dbReference type="Pfam" id="PF02518">
    <property type="entry name" value="HATPase_c"/>
    <property type="match status" value="1"/>
</dbReference>
<evidence type="ECO:0000256" key="6">
    <source>
        <dbReference type="ARBA" id="ARBA00022840"/>
    </source>
</evidence>
<feature type="domain" description="Histidine kinase" evidence="10">
    <location>
        <begin position="282"/>
        <end position="507"/>
    </location>
</feature>
<reference evidence="12 13" key="1">
    <citation type="submission" date="2021-04" db="EMBL/GenBank/DDBJ databases">
        <title>The genome sequence of type strain Ideonella paludis KCTC 32238.</title>
        <authorList>
            <person name="Liu Y."/>
        </authorList>
    </citation>
    <scope>NUCLEOTIDE SEQUENCE [LARGE SCALE GENOMIC DNA]</scope>
    <source>
        <strain evidence="12 13">KCTC 32238</strain>
    </source>
</reference>
<feature type="transmembrane region" description="Helical" evidence="9">
    <location>
        <begin position="102"/>
        <end position="120"/>
    </location>
</feature>
<dbReference type="InterPro" id="IPR004358">
    <property type="entry name" value="Sig_transdc_His_kin-like_C"/>
</dbReference>
<feature type="transmembrane region" description="Helical" evidence="9">
    <location>
        <begin position="189"/>
        <end position="209"/>
    </location>
</feature>
<dbReference type="InterPro" id="IPR011006">
    <property type="entry name" value="CheY-like_superfamily"/>
</dbReference>
<dbReference type="SUPFAM" id="SSF47384">
    <property type="entry name" value="Homodimeric domain of signal transducing histidine kinase"/>
    <property type="match status" value="1"/>
</dbReference>
<dbReference type="InterPro" id="IPR001789">
    <property type="entry name" value="Sig_transdc_resp-reg_receiver"/>
</dbReference>
<keyword evidence="3" id="KW-0808">Transferase</keyword>
<keyword evidence="9" id="KW-1133">Transmembrane helix</keyword>
<keyword evidence="6" id="KW-0067">ATP-binding</keyword>
<dbReference type="InterPro" id="IPR050351">
    <property type="entry name" value="BphY/WalK/GraS-like"/>
</dbReference>
<dbReference type="PANTHER" id="PTHR42878:SF7">
    <property type="entry name" value="SENSOR HISTIDINE KINASE GLRK"/>
    <property type="match status" value="1"/>
</dbReference>
<dbReference type="InterPro" id="IPR003594">
    <property type="entry name" value="HATPase_dom"/>
</dbReference>
<evidence type="ECO:0000256" key="3">
    <source>
        <dbReference type="ARBA" id="ARBA00022679"/>
    </source>
</evidence>
<keyword evidence="9" id="KW-0472">Membrane</keyword>
<feature type="transmembrane region" description="Helical" evidence="9">
    <location>
        <begin position="69"/>
        <end position="90"/>
    </location>
</feature>
<protein>
    <recommendedName>
        <fullName evidence="2">histidine kinase</fullName>
        <ecNumber evidence="2">2.7.13.3</ecNumber>
    </recommendedName>
</protein>
<evidence type="ECO:0000313" key="13">
    <source>
        <dbReference type="Proteomes" id="UP000672097"/>
    </source>
</evidence>
<accession>A0ABS5E360</accession>
<keyword evidence="8" id="KW-0597">Phosphoprotein</keyword>
<dbReference type="Gene3D" id="3.30.565.10">
    <property type="entry name" value="Histidine kinase-like ATPase, C-terminal domain"/>
    <property type="match status" value="1"/>
</dbReference>
<evidence type="ECO:0000313" key="12">
    <source>
        <dbReference type="EMBL" id="MBQ0937807.1"/>
    </source>
</evidence>
<keyword evidence="13" id="KW-1185">Reference proteome</keyword>
<feature type="transmembrane region" description="Helical" evidence="9">
    <location>
        <begin position="39"/>
        <end position="57"/>
    </location>
</feature>
<evidence type="ECO:0000259" key="10">
    <source>
        <dbReference type="PROSITE" id="PS50109"/>
    </source>
</evidence>
<evidence type="ECO:0000259" key="11">
    <source>
        <dbReference type="PROSITE" id="PS50110"/>
    </source>
</evidence>
<sequence>MKRLSDFEIAKSLPLPFENEVESDFQAFHAAEWATRRSATSLLAGCAWIFFGFWDLYFAHQRDAVTFNNIYFCIIPWVAGVLILLFRTFALERQNVFNSPKLVEKWILITVCGSAVAQLVRFRFLQFDEQWIGLYFGMMLQVTFAFSMLGLLRRATLISSIIFLSCSIALIIAIQFHRPNPLIGTEAAVTMYCLIVMVTFLCVLTSFLLEVQARSTFLSQKGLREKILIEEQSAEQLKFINRELNEAKIMSEERLATVLALQLKIEEDAHKQDIDRLDFLSGAVHDLRQPVQVMLSMRLPINKLLRDGDLSRGAECLTLVWRAADSLKNQLGALLNIAQLERGALLPALGSYNLKQLVDEVIEMYSAEANLQNVILQIRSETDSITGYTDESFLKRILGNLIENSIKYKKIQTGEQSWVKISLQVHLDEFCKIEVADNGVGIDENDIRNGVIFSPFIRGSSYVQANGFGVGLAIVKKMIELLPDHSISFTSNRNFGTAASIILRSGVKFASRSMPKNMDEVSSDTGDLVILIIEDDDLVLRSLIVLLESNGYRTISANNIERLAEVIEYMDKCPDLFIADYQIGAIHDVGDAFSILPDSWKNIPSIIITGDTSPEFIEGKYTNSLVLKKPVDGERILFEIGKIFRVSEV</sequence>
<comment type="catalytic activity">
    <reaction evidence="1">
        <text>ATP + protein L-histidine = ADP + protein N-phospho-L-histidine.</text>
        <dbReference type="EC" id="2.7.13.3"/>
    </reaction>
</comment>
<dbReference type="InterPro" id="IPR036890">
    <property type="entry name" value="HATPase_C_sf"/>
</dbReference>
<evidence type="ECO:0000256" key="8">
    <source>
        <dbReference type="PROSITE-ProRule" id="PRU00169"/>
    </source>
</evidence>
<evidence type="ECO:0000256" key="1">
    <source>
        <dbReference type="ARBA" id="ARBA00000085"/>
    </source>
</evidence>
<dbReference type="Gene3D" id="3.40.50.2300">
    <property type="match status" value="1"/>
</dbReference>
<feature type="transmembrane region" description="Helical" evidence="9">
    <location>
        <begin position="132"/>
        <end position="152"/>
    </location>
</feature>
<dbReference type="EC" id="2.7.13.3" evidence="2"/>
<dbReference type="InterPro" id="IPR036097">
    <property type="entry name" value="HisK_dim/P_sf"/>
</dbReference>
<dbReference type="Proteomes" id="UP000672097">
    <property type="component" value="Unassembled WGS sequence"/>
</dbReference>
<organism evidence="12 13">
    <name type="scientific">Ideonella paludis</name>
    <dbReference type="NCBI Taxonomy" id="1233411"/>
    <lineage>
        <taxon>Bacteria</taxon>
        <taxon>Pseudomonadati</taxon>
        <taxon>Pseudomonadota</taxon>
        <taxon>Betaproteobacteria</taxon>
        <taxon>Burkholderiales</taxon>
        <taxon>Sphaerotilaceae</taxon>
        <taxon>Ideonella</taxon>
    </lineage>
</organism>
<keyword evidence="4" id="KW-0547">Nucleotide-binding</keyword>
<name>A0ABS5E360_9BURK</name>
<feature type="modified residue" description="4-aspartylphosphate" evidence="8">
    <location>
        <position position="580"/>
    </location>
</feature>
<dbReference type="CDD" id="cd00156">
    <property type="entry name" value="REC"/>
    <property type="match status" value="1"/>
</dbReference>
<dbReference type="SMART" id="SM00387">
    <property type="entry name" value="HATPase_c"/>
    <property type="match status" value="1"/>
</dbReference>
<evidence type="ECO:0000256" key="5">
    <source>
        <dbReference type="ARBA" id="ARBA00022777"/>
    </source>
</evidence>
<dbReference type="PROSITE" id="PS50109">
    <property type="entry name" value="HIS_KIN"/>
    <property type="match status" value="1"/>
</dbReference>
<dbReference type="SUPFAM" id="SSF52172">
    <property type="entry name" value="CheY-like"/>
    <property type="match status" value="1"/>
</dbReference>
<evidence type="ECO:0000256" key="7">
    <source>
        <dbReference type="ARBA" id="ARBA00023012"/>
    </source>
</evidence>
<keyword evidence="5" id="KW-0418">Kinase</keyword>